<dbReference type="EMBL" id="JBCGDO010000002">
    <property type="protein sequence ID" value="MEM0541490.1"/>
    <property type="molecule type" value="Genomic_DNA"/>
</dbReference>
<protein>
    <recommendedName>
        <fullName evidence="3">Lipoprotein</fullName>
    </recommendedName>
</protein>
<dbReference type="RefSeq" id="WP_342694721.1">
    <property type="nucleotide sequence ID" value="NZ_JBCGDO010000002.1"/>
</dbReference>
<accession>A0ABU9N4L4</accession>
<dbReference type="PROSITE" id="PS51257">
    <property type="entry name" value="PROKAR_LIPOPROTEIN"/>
    <property type="match status" value="1"/>
</dbReference>
<organism evidence="1 2">
    <name type="scientific">Flavobacterium aureirubrum</name>
    <dbReference type="NCBI Taxonomy" id="3133147"/>
    <lineage>
        <taxon>Bacteria</taxon>
        <taxon>Pseudomonadati</taxon>
        <taxon>Bacteroidota</taxon>
        <taxon>Flavobacteriia</taxon>
        <taxon>Flavobacteriales</taxon>
        <taxon>Flavobacteriaceae</taxon>
        <taxon>Flavobacterium</taxon>
    </lineage>
</organism>
<name>A0ABU9N4L4_9FLAO</name>
<evidence type="ECO:0008006" key="3">
    <source>
        <dbReference type="Google" id="ProtNLM"/>
    </source>
</evidence>
<reference evidence="1 2" key="1">
    <citation type="submission" date="2024-03" db="EMBL/GenBank/DDBJ databases">
        <title>Two novel species of the genus Flavobacterium exhibiting potentially degradation of complex polysaccharides.</title>
        <authorList>
            <person name="Lian X."/>
        </authorList>
    </citation>
    <scope>NUCLEOTIDE SEQUENCE [LARGE SCALE GENOMIC DNA]</scope>
    <source>
        <strain evidence="2">j3</strain>
    </source>
</reference>
<gene>
    <name evidence="1" type="ORF">WFZ85_02575</name>
</gene>
<comment type="caution">
    <text evidence="1">The sequence shown here is derived from an EMBL/GenBank/DDBJ whole genome shotgun (WGS) entry which is preliminary data.</text>
</comment>
<evidence type="ECO:0000313" key="2">
    <source>
        <dbReference type="Proteomes" id="UP001460072"/>
    </source>
</evidence>
<proteinExistence type="predicted"/>
<dbReference type="Proteomes" id="UP001460072">
    <property type="component" value="Unassembled WGS sequence"/>
</dbReference>
<sequence length="183" mass="20535">MKFKNLFLLLFLTLTAISCKEEGKDKEGSAQGQEEIAPASNAFKVTLNMVTKKNDDFCLLYTEDGSLNFEKGVWKVIKGSESDQLVEFYLPNDEFPTQLRLDLGRNPEQDDILIKSIKFEYLGNTRELKGAEIGVFFRADANKCTFDPVTGLVKALVKDGKKETPSLYPHESVFAAELPKLAK</sequence>
<evidence type="ECO:0000313" key="1">
    <source>
        <dbReference type="EMBL" id="MEM0541490.1"/>
    </source>
</evidence>
<keyword evidence="2" id="KW-1185">Reference proteome</keyword>